<name>A0A0N1N0S8_9HYPH</name>
<evidence type="ECO:0000313" key="2">
    <source>
        <dbReference type="Proteomes" id="UP000037822"/>
    </source>
</evidence>
<organism evidence="1 2">
    <name type="scientific">Bosea vaviloviae</name>
    <dbReference type="NCBI Taxonomy" id="1526658"/>
    <lineage>
        <taxon>Bacteria</taxon>
        <taxon>Pseudomonadati</taxon>
        <taxon>Pseudomonadota</taxon>
        <taxon>Alphaproteobacteria</taxon>
        <taxon>Hyphomicrobiales</taxon>
        <taxon>Boseaceae</taxon>
        <taxon>Bosea</taxon>
    </lineage>
</organism>
<dbReference type="RefSeq" id="WP_156330430.1">
    <property type="nucleotide sequence ID" value="NZ_LGSZ01000059.1"/>
</dbReference>
<gene>
    <name evidence="1" type="ORF">AE618_22400</name>
</gene>
<dbReference type="OrthoDB" id="7059932at2"/>
<sequence>MAIPSDVEKIIRHKAAVDWPGDYSMQAHTVQSQRDAYERLAHYEATLDLSNEIISTSFTKARADWVDDYEMQVHTFENQTDAAIKFFDNVDAALPSETLEEIRARAFSEWLGDYEMMLHTLEEQIAAWKSLNL</sequence>
<dbReference type="PATRIC" id="fig|1526658.3.peg.2557"/>
<accession>A0A0N1N0S8</accession>
<protein>
    <submittedName>
        <fullName evidence="1">Uncharacterized protein</fullName>
    </submittedName>
</protein>
<keyword evidence="2" id="KW-1185">Reference proteome</keyword>
<comment type="caution">
    <text evidence="1">The sequence shown here is derived from an EMBL/GenBank/DDBJ whole genome shotgun (WGS) entry which is preliminary data.</text>
</comment>
<dbReference type="Proteomes" id="UP000037822">
    <property type="component" value="Unassembled WGS sequence"/>
</dbReference>
<reference evidence="1 2" key="1">
    <citation type="submission" date="2015-07" db="EMBL/GenBank/DDBJ databases">
        <title>Whole genome sequencing of Bosea vaviloviae isolated from cave pool.</title>
        <authorList>
            <person name="Tan N.E.H."/>
            <person name="Lee Y.P."/>
            <person name="Gan H.M."/>
            <person name="Barton H."/>
            <person name="Savka M.A."/>
        </authorList>
    </citation>
    <scope>NUCLEOTIDE SEQUENCE [LARGE SCALE GENOMIC DNA]</scope>
    <source>
        <strain evidence="1 2">SD260</strain>
    </source>
</reference>
<dbReference type="EMBL" id="LGSZ01000059">
    <property type="protein sequence ID" value="KPH77540.1"/>
    <property type="molecule type" value="Genomic_DNA"/>
</dbReference>
<evidence type="ECO:0000313" key="1">
    <source>
        <dbReference type="EMBL" id="KPH77540.1"/>
    </source>
</evidence>
<dbReference type="AlphaFoldDB" id="A0A0N1N0S8"/>
<proteinExistence type="predicted"/>